<dbReference type="SMART" id="SM00028">
    <property type="entry name" value="TPR"/>
    <property type="match status" value="3"/>
</dbReference>
<name>A0A7S4IH55_9EUKA</name>
<dbReference type="EMBL" id="HBKP01017522">
    <property type="protein sequence ID" value="CAE2229273.1"/>
    <property type="molecule type" value="Transcribed_RNA"/>
</dbReference>
<dbReference type="Gene3D" id="1.25.40.10">
    <property type="entry name" value="Tetratricopeptide repeat domain"/>
    <property type="match status" value="2"/>
</dbReference>
<dbReference type="PANTHER" id="PTHR45588:SF1">
    <property type="entry name" value="WW DOMAIN-CONTAINING PROTEIN"/>
    <property type="match status" value="1"/>
</dbReference>
<gene>
    <name evidence="1" type="ORF">VSP0166_LOCUS12454</name>
</gene>
<dbReference type="PANTHER" id="PTHR45588">
    <property type="entry name" value="TPR DOMAIN-CONTAINING PROTEIN"/>
    <property type="match status" value="1"/>
</dbReference>
<sequence>MSSLDFGSYSRKVSTRVEEAQVLFDKGWNQMFGFNHEDAVRYFKKVLEVDSSLAIAHWAISHCDDLNYNNPEGLNRVEATKNAAVALELLENASDVEKSLIRACYARYPALKGQDKIASQPETIAANEIQYADAMREVYQKYPHDPDIAALFAESLMNLRPWKLWEVGEDGKVPAETFEIKKVLETALQEHPLHPGLLHFYIHLMELSPHPEEALDVANRLRDLTPDQGHLRHMPSHIDMWMGNYEDAIHANIEGIEADRRYVESSGIECEFYKMYRLHNVHFCCWACMFDGQYKNALKYARMMQEELTPELLNSKPGVEILEAFNCIVWHVFIRFGKWKEILEEPVPEDENLYTMSIATAHYARGIAFASLGKITAAEAEKELFLQALENPLMPNRLVINNFAYKGNEGIFHIARFMLFGEIEYRKGNFTAAFEFLRCAVDFCDNIVYDEPWGWMIPPRHALGALLLEQEKFEEAATVYREDLKIHANNLWSIGGLIACLKQISDADTKEIQNLQCKLKYISARSDINVSASCFCSMSAGAVAPNKI</sequence>
<organism evidence="1">
    <name type="scientific">Vannella robusta</name>
    <dbReference type="NCBI Taxonomy" id="1487602"/>
    <lineage>
        <taxon>Eukaryota</taxon>
        <taxon>Amoebozoa</taxon>
        <taxon>Discosea</taxon>
        <taxon>Flabellinia</taxon>
        <taxon>Vannellidae</taxon>
        <taxon>Vannella</taxon>
    </lineage>
</organism>
<dbReference type="InterPro" id="IPR019734">
    <property type="entry name" value="TPR_rpt"/>
</dbReference>
<protein>
    <recommendedName>
        <fullName evidence="2">Tetratricopeptide repeat protein</fullName>
    </recommendedName>
</protein>
<dbReference type="SUPFAM" id="SSF48452">
    <property type="entry name" value="TPR-like"/>
    <property type="match status" value="2"/>
</dbReference>
<dbReference type="InterPro" id="IPR011990">
    <property type="entry name" value="TPR-like_helical_dom_sf"/>
</dbReference>
<evidence type="ECO:0008006" key="2">
    <source>
        <dbReference type="Google" id="ProtNLM"/>
    </source>
</evidence>
<dbReference type="AlphaFoldDB" id="A0A7S4IH55"/>
<reference evidence="1" key="1">
    <citation type="submission" date="2021-01" db="EMBL/GenBank/DDBJ databases">
        <authorList>
            <person name="Corre E."/>
            <person name="Pelletier E."/>
            <person name="Niang G."/>
            <person name="Scheremetjew M."/>
            <person name="Finn R."/>
            <person name="Kale V."/>
            <person name="Holt S."/>
            <person name="Cochrane G."/>
            <person name="Meng A."/>
            <person name="Brown T."/>
            <person name="Cohen L."/>
        </authorList>
    </citation>
    <scope>NUCLEOTIDE SEQUENCE</scope>
    <source>
        <strain evidence="1">DIVA3 518/3/11/1/6</strain>
    </source>
</reference>
<evidence type="ECO:0000313" key="1">
    <source>
        <dbReference type="EMBL" id="CAE2229273.1"/>
    </source>
</evidence>
<proteinExistence type="predicted"/>
<accession>A0A7S4IH55</accession>